<name>A0A0F7FGL8_9CREN</name>
<dbReference type="AlphaFoldDB" id="A0A0F7FGL8"/>
<dbReference type="KEGG" id="thf:MA03_01465"/>
<dbReference type="Proteomes" id="UP000067434">
    <property type="component" value="Chromosome"/>
</dbReference>
<dbReference type="RefSeq" id="WP_052883574.1">
    <property type="nucleotide sequence ID" value="NZ_CP009961.1"/>
</dbReference>
<organism evidence="1 2">
    <name type="scientific">Infirmifilum uzonense</name>
    <dbReference type="NCBI Taxonomy" id="1550241"/>
    <lineage>
        <taxon>Archaea</taxon>
        <taxon>Thermoproteota</taxon>
        <taxon>Thermoprotei</taxon>
        <taxon>Thermofilales</taxon>
        <taxon>Thermofilaceae</taxon>
        <taxon>Infirmifilum</taxon>
    </lineage>
</organism>
<dbReference type="HOGENOM" id="CLU_1801798_0_0_2"/>
<keyword evidence="2" id="KW-1185">Reference proteome</keyword>
<sequence length="143" mass="16162">MSVIKIVLWALDFTPNNHVQETLSKQVGDEVVFVGVGALTTAEEIISAMTDLKAEEVVTAIEDPCEMHKLLDRGVQPLVAIIEEVCRAEIREECKGYNPNTDVLVEREEGVVALRIREFARVIDIMFQLVDPQEKHVHEHEED</sequence>
<protein>
    <submittedName>
        <fullName evidence="1">Uncharacterized protein</fullName>
    </submittedName>
</protein>
<gene>
    <name evidence="1" type="ORF">MA03_01465</name>
</gene>
<dbReference type="GeneID" id="25400858"/>
<dbReference type="OrthoDB" id="31425at2157"/>
<dbReference type="PATRIC" id="fig|1550241.5.peg.299"/>
<evidence type="ECO:0000313" key="1">
    <source>
        <dbReference type="EMBL" id="AKG38217.1"/>
    </source>
</evidence>
<proteinExistence type="predicted"/>
<evidence type="ECO:0000313" key="2">
    <source>
        <dbReference type="Proteomes" id="UP000067434"/>
    </source>
</evidence>
<reference evidence="1 2" key="1">
    <citation type="journal article" date="2015" name="Stand. Genomic Sci.">
        <title>Complete genome sequence of and proposal of Thermofilum uzonense sp. nov. a novel hyperthermophilic crenarchaeon and emended description of the genus Thermofilum.</title>
        <authorList>
            <person name="Toshchakov S.V."/>
            <person name="Korzhenkov A.A."/>
            <person name="Samarov N.I."/>
            <person name="Mazunin I.O."/>
            <person name="Mozhey O.I."/>
            <person name="Shmyr I.S."/>
            <person name="Derbikova K.S."/>
            <person name="Taranov E.A."/>
            <person name="Dominova I.N."/>
            <person name="Bonch-Osmolovskaya E.A."/>
            <person name="Patrushev M.V."/>
            <person name="Podosokorskaya O.A."/>
            <person name="Kublanov I.V."/>
        </authorList>
    </citation>
    <scope>NUCLEOTIDE SEQUENCE [LARGE SCALE GENOMIC DNA]</scope>
    <source>
        <strain evidence="1 2">1807-2</strain>
    </source>
</reference>
<dbReference type="EMBL" id="CP009961">
    <property type="protein sequence ID" value="AKG38217.1"/>
    <property type="molecule type" value="Genomic_DNA"/>
</dbReference>
<accession>A0A0F7FGL8</accession>